<dbReference type="InterPro" id="IPR045155">
    <property type="entry name" value="Beta-lactam_cat"/>
</dbReference>
<dbReference type="Pfam" id="PF13354">
    <property type="entry name" value="Beta-lactamase2"/>
    <property type="match status" value="1"/>
</dbReference>
<reference evidence="3" key="1">
    <citation type="submission" date="2015-07" db="EMBL/GenBank/DDBJ databases">
        <title>Nocardia seriolae U-1 whole genome shotgun sequence.</title>
        <authorList>
            <person name="Imajoh M."/>
            <person name="Fukumoto Y."/>
            <person name="Sukeda M."/>
            <person name="Yamane J."/>
            <person name="Yamasaki K."/>
            <person name="Shimizu M."/>
            <person name="Ohnishi K."/>
            <person name="Oshima S."/>
        </authorList>
    </citation>
    <scope>NUCLEOTIDE SEQUENCE [LARGE SCALE GENOMIC DNA]</scope>
    <source>
        <strain evidence="3">U-1</strain>
    </source>
</reference>
<dbReference type="AlphaFoldDB" id="A0A0B8NF66"/>
<dbReference type="Proteomes" id="UP000037179">
    <property type="component" value="Unassembled WGS sequence"/>
</dbReference>
<dbReference type="GO" id="GO:0030655">
    <property type="term" value="P:beta-lactam antibiotic catabolic process"/>
    <property type="evidence" value="ECO:0007669"/>
    <property type="project" value="InterPro"/>
</dbReference>
<gene>
    <name evidence="2" type="ORF">NSK11_contig00192-0005</name>
</gene>
<evidence type="ECO:0000313" key="3">
    <source>
        <dbReference type="Proteomes" id="UP000037179"/>
    </source>
</evidence>
<dbReference type="Gene3D" id="3.40.710.10">
    <property type="entry name" value="DD-peptidase/beta-lactamase superfamily"/>
    <property type="match status" value="1"/>
</dbReference>
<dbReference type="InterPro" id="IPR012338">
    <property type="entry name" value="Beta-lactam/transpept-like"/>
</dbReference>
<proteinExistence type="predicted"/>
<dbReference type="OrthoDB" id="4515847at2"/>
<dbReference type="PANTHER" id="PTHR35333:SF3">
    <property type="entry name" value="BETA-LACTAMASE-TYPE TRANSPEPTIDASE FOLD CONTAINING PROTEIN"/>
    <property type="match status" value="1"/>
</dbReference>
<dbReference type="GeneID" id="93373266"/>
<accession>A0A0B8NF66</accession>
<dbReference type="PANTHER" id="PTHR35333">
    <property type="entry name" value="BETA-LACTAMASE"/>
    <property type="match status" value="1"/>
</dbReference>
<comment type="caution">
    <text evidence="2">The sequence shown here is derived from an EMBL/GenBank/DDBJ whole genome shotgun (WGS) entry which is preliminary data.</text>
</comment>
<evidence type="ECO:0000313" key="2">
    <source>
        <dbReference type="EMBL" id="GAP32923.1"/>
    </source>
</evidence>
<feature type="domain" description="Beta-lactamase class A catalytic" evidence="1">
    <location>
        <begin position="49"/>
        <end position="260"/>
    </location>
</feature>
<dbReference type="EMBL" id="BBYQ01000192">
    <property type="protein sequence ID" value="GAP32923.1"/>
    <property type="molecule type" value="Genomic_DNA"/>
</dbReference>
<organism evidence="2 3">
    <name type="scientific">Nocardia seriolae</name>
    <dbReference type="NCBI Taxonomy" id="37332"/>
    <lineage>
        <taxon>Bacteria</taxon>
        <taxon>Bacillati</taxon>
        <taxon>Actinomycetota</taxon>
        <taxon>Actinomycetes</taxon>
        <taxon>Mycobacteriales</taxon>
        <taxon>Nocardiaceae</taxon>
        <taxon>Nocardia</taxon>
    </lineage>
</organism>
<dbReference type="RefSeq" id="WP_033091335.1">
    <property type="nucleotide sequence ID" value="NZ_BAAARX010000002.1"/>
</dbReference>
<dbReference type="GO" id="GO:0008800">
    <property type="term" value="F:beta-lactamase activity"/>
    <property type="evidence" value="ECO:0007669"/>
    <property type="project" value="InterPro"/>
</dbReference>
<dbReference type="SUPFAM" id="SSF56601">
    <property type="entry name" value="beta-lactamase/transpeptidase-like"/>
    <property type="match status" value="1"/>
</dbReference>
<reference evidence="2 3" key="2">
    <citation type="journal article" date="2016" name="Genome Announc.">
        <title>Draft Genome Sequence of Erythromycin- and Oxytetracycline-Sensitive Nocardia seriolae Strain U-1 (NBRC 110359).</title>
        <authorList>
            <person name="Imajoh M."/>
            <person name="Sukeda M."/>
            <person name="Shimizu M."/>
            <person name="Yamane J."/>
            <person name="Ohnishi K."/>
            <person name="Oshima S."/>
        </authorList>
    </citation>
    <scope>NUCLEOTIDE SEQUENCE [LARGE SCALE GENOMIC DNA]</scope>
    <source>
        <strain evidence="2 3">U-1</strain>
    </source>
</reference>
<name>A0A0B8NF66_9NOCA</name>
<protein>
    <recommendedName>
        <fullName evidence="1">Beta-lactamase class A catalytic domain-containing protein</fullName>
    </recommendedName>
</protein>
<evidence type="ECO:0000259" key="1">
    <source>
        <dbReference type="Pfam" id="PF13354"/>
    </source>
</evidence>
<dbReference type="GO" id="GO:0046677">
    <property type="term" value="P:response to antibiotic"/>
    <property type="evidence" value="ECO:0007669"/>
    <property type="project" value="InterPro"/>
</dbReference>
<sequence>MLLGAGAIAAGGLVKAAGARAGVPIVGPAFDAQYRAITKFAGGRWHCLVSDLGSGKPVAVVEEDADFVIEGASVQKLAVMTAVMSEVDAGRLRMSDTTTLDADIVAEGSGLYLNQAAFGDQLTVANLMTTMLQVSDNTAVRLMSRFVSGDRINETLEGLGFKETRVVPIAGDSRFYLGYTTPRENNELLCRLASGTLLSSQSTRDVLRIMSWSAVGYTDGVRRNMSSDERARFATKHGASEDKRHDTGIMFDAAGAPLMVFSFFADQAPDPDNYGATNPIVEAHATLGRALLDTYTQLSPLQSFIDPKKISAGGH</sequence>
<dbReference type="InterPro" id="IPR000871">
    <property type="entry name" value="Beta-lactam_class-A"/>
</dbReference>
<keyword evidence="3" id="KW-1185">Reference proteome</keyword>